<evidence type="ECO:0000313" key="3">
    <source>
        <dbReference type="EMBL" id="VDK39290.1"/>
    </source>
</evidence>
<gene>
    <name evidence="3" type="ORF">TASK_LOCUS7946</name>
</gene>
<dbReference type="Gene3D" id="3.30.70.330">
    <property type="match status" value="1"/>
</dbReference>
<name>A0A3P6Q500_TAEAS</name>
<feature type="domain" description="RRM" evidence="2">
    <location>
        <begin position="30"/>
        <end position="80"/>
    </location>
</feature>
<protein>
    <recommendedName>
        <fullName evidence="2">RRM domain-containing protein</fullName>
    </recommendedName>
</protein>
<proteinExistence type="predicted"/>
<dbReference type="Pfam" id="PF00076">
    <property type="entry name" value="RRM_1"/>
    <property type="match status" value="1"/>
</dbReference>
<dbReference type="InterPro" id="IPR012677">
    <property type="entry name" value="Nucleotide-bd_a/b_plait_sf"/>
</dbReference>
<evidence type="ECO:0000259" key="2">
    <source>
        <dbReference type="Pfam" id="PF00076"/>
    </source>
</evidence>
<reference evidence="3 4" key="1">
    <citation type="submission" date="2018-11" db="EMBL/GenBank/DDBJ databases">
        <authorList>
            <consortium name="Pathogen Informatics"/>
        </authorList>
    </citation>
    <scope>NUCLEOTIDE SEQUENCE [LARGE SCALE GENOMIC DNA]</scope>
</reference>
<evidence type="ECO:0000256" key="1">
    <source>
        <dbReference type="SAM" id="MobiDB-lite"/>
    </source>
</evidence>
<feature type="region of interest" description="Disordered" evidence="1">
    <location>
        <begin position="130"/>
        <end position="154"/>
    </location>
</feature>
<organism evidence="3 4">
    <name type="scientific">Taenia asiatica</name>
    <name type="common">Asian tapeworm</name>
    <dbReference type="NCBI Taxonomy" id="60517"/>
    <lineage>
        <taxon>Eukaryota</taxon>
        <taxon>Metazoa</taxon>
        <taxon>Spiralia</taxon>
        <taxon>Lophotrochozoa</taxon>
        <taxon>Platyhelminthes</taxon>
        <taxon>Cestoda</taxon>
        <taxon>Eucestoda</taxon>
        <taxon>Cyclophyllidea</taxon>
        <taxon>Taeniidae</taxon>
        <taxon>Taenia</taxon>
    </lineage>
</organism>
<dbReference type="AlphaFoldDB" id="A0A3P6Q500"/>
<keyword evidence="4" id="KW-1185">Reference proteome</keyword>
<dbReference type="GO" id="GO:0003723">
    <property type="term" value="F:RNA binding"/>
    <property type="evidence" value="ECO:0007669"/>
    <property type="project" value="InterPro"/>
</dbReference>
<accession>A0A3P6Q500</accession>
<dbReference type="SUPFAM" id="SSF54928">
    <property type="entry name" value="RNA-binding domain, RBD"/>
    <property type="match status" value="1"/>
</dbReference>
<evidence type="ECO:0000313" key="4">
    <source>
        <dbReference type="Proteomes" id="UP000282613"/>
    </source>
</evidence>
<dbReference type="InterPro" id="IPR035979">
    <property type="entry name" value="RBD_domain_sf"/>
</dbReference>
<dbReference type="InterPro" id="IPR000504">
    <property type="entry name" value="RRM_dom"/>
</dbReference>
<dbReference type="OrthoDB" id="6246243at2759"/>
<sequence>MAIFTVINTTIAGGVQHYLYAVPNSPTDVKVYNIPPFFTTTSLREFFVSFGPLVRLVYDKKNCHAYVSYRRKKSANKLIAAPMTVSYAFPLPKATFNQIVDDSKSSWMKNPELLKKESEEFLQQYFKEKLSRGEDSDEESAEWTVVRPKKRRLR</sequence>
<dbReference type="EMBL" id="UYRS01018703">
    <property type="protein sequence ID" value="VDK39290.1"/>
    <property type="molecule type" value="Genomic_DNA"/>
</dbReference>
<dbReference type="Proteomes" id="UP000282613">
    <property type="component" value="Unassembled WGS sequence"/>
</dbReference>
<dbReference type="CDD" id="cd00590">
    <property type="entry name" value="RRM_SF"/>
    <property type="match status" value="1"/>
</dbReference>